<dbReference type="Gene3D" id="1.25.40.10">
    <property type="entry name" value="Tetratricopeptide repeat domain"/>
    <property type="match status" value="1"/>
</dbReference>
<dbReference type="PANTHER" id="PTHR43628">
    <property type="entry name" value="ACTIVATOR OF C KINASE PROTEIN 1-RELATED"/>
    <property type="match status" value="1"/>
</dbReference>
<dbReference type="CDD" id="cd18186">
    <property type="entry name" value="BTB_POZ_ZBTB_KLHL-like"/>
    <property type="match status" value="1"/>
</dbReference>
<comment type="caution">
    <text evidence="2">The sequence shown here is derived from an EMBL/GenBank/DDBJ whole genome shotgun (WGS) entry which is preliminary data.</text>
</comment>
<protein>
    <recommendedName>
        <fullName evidence="1">BTB domain-containing protein</fullName>
    </recommendedName>
</protein>
<dbReference type="Pfam" id="PF08238">
    <property type="entry name" value="Sel1"/>
    <property type="match status" value="9"/>
</dbReference>
<sequence>MADNKFLPKLSQNLLEILNDDEYYDITIEVGNDPYVKVFRAHMVILNYRSLYLRRILSTNKKNDDGILVHIKLPNILPETFSVILRYIYGGTLLLEECDNLDIIKILIAANELSLQELIPYLQSFLIENKSNWMKQNFNLIYQTSFEYDSFSDLQKFCTEFISKEPQKIFNSSDFTSISEKSLISLIQHDNLQLSQVQVWEHVLKWGIAQNPELSSDISSYSNEDFNVLKKTLQKCIPFVKFTKFTSKEFLNKVYPFKKIIAEELCDNLVTHFLDNDCNSYKFAAEKEHNIVYENEEHIENDVAQYNLGQYYRYGKGVEKNEVKAFEYYKKSADQGYLNAQFQLGYCYDKGIGIEVNKAKAFEYYKIAAEKGHYIAQYNLGILCKCGGGTRKDLEKSIYWFQKAAENGHDVAQYYLGWCYEHGDGVKKNDVKAFVYYKKSADQGYLKAQSQLGYCYDNGIGTEVNKARAFKYYEIAAEKGQNNAQNNLGILYEKGEGTEKDLEKAIYWFQKAAENGYNAAQYNLGGCYEYGIGVEKNDAKAFEYYKKSADQGYLNAQFQLGYCYDNGIGTEANKAKAFELYKIAAGKHPFAQYNLGVFYETGKGLEKDLEKAIYWFQKALQNKY</sequence>
<dbReference type="InterPro" id="IPR052945">
    <property type="entry name" value="Mitotic_Regulator"/>
</dbReference>
<dbReference type="OrthoDB" id="27934at2759"/>
<dbReference type="Pfam" id="PF00651">
    <property type="entry name" value="BTB"/>
    <property type="match status" value="1"/>
</dbReference>
<organism evidence="2 3">
    <name type="scientific">Glomus cerebriforme</name>
    <dbReference type="NCBI Taxonomy" id="658196"/>
    <lineage>
        <taxon>Eukaryota</taxon>
        <taxon>Fungi</taxon>
        <taxon>Fungi incertae sedis</taxon>
        <taxon>Mucoromycota</taxon>
        <taxon>Glomeromycotina</taxon>
        <taxon>Glomeromycetes</taxon>
        <taxon>Glomerales</taxon>
        <taxon>Glomeraceae</taxon>
        <taxon>Glomus</taxon>
    </lineage>
</organism>
<accession>A0A397T7K8</accession>
<dbReference type="PROSITE" id="PS50097">
    <property type="entry name" value="BTB"/>
    <property type="match status" value="1"/>
</dbReference>
<gene>
    <name evidence="2" type="ORF">C1645_818260</name>
</gene>
<evidence type="ECO:0000313" key="2">
    <source>
        <dbReference type="EMBL" id="RIA94270.1"/>
    </source>
</evidence>
<name>A0A397T7K8_9GLOM</name>
<dbReference type="PANTHER" id="PTHR43628:SF1">
    <property type="entry name" value="CHITIN SYNTHASE REGULATORY FACTOR 2-RELATED"/>
    <property type="match status" value="1"/>
</dbReference>
<dbReference type="Pfam" id="PF07707">
    <property type="entry name" value="BACK"/>
    <property type="match status" value="1"/>
</dbReference>
<evidence type="ECO:0000259" key="1">
    <source>
        <dbReference type="PROSITE" id="PS50097"/>
    </source>
</evidence>
<dbReference type="EMBL" id="QKYT01000085">
    <property type="protein sequence ID" value="RIA94270.1"/>
    <property type="molecule type" value="Genomic_DNA"/>
</dbReference>
<feature type="domain" description="BTB" evidence="1">
    <location>
        <begin position="24"/>
        <end position="97"/>
    </location>
</feature>
<dbReference type="Gene3D" id="3.30.710.10">
    <property type="entry name" value="Potassium Channel Kv1.1, Chain A"/>
    <property type="match status" value="1"/>
</dbReference>
<dbReference type="SUPFAM" id="SSF81901">
    <property type="entry name" value="HCP-like"/>
    <property type="match status" value="3"/>
</dbReference>
<reference evidence="2 3" key="1">
    <citation type="submission" date="2018-06" db="EMBL/GenBank/DDBJ databases">
        <title>Comparative genomics reveals the genomic features of Rhizophagus irregularis, R. cerebriforme, R. diaphanum and Gigaspora rosea, and their symbiotic lifestyle signature.</title>
        <authorList>
            <person name="Morin E."/>
            <person name="San Clemente H."/>
            <person name="Chen E.C.H."/>
            <person name="De La Providencia I."/>
            <person name="Hainaut M."/>
            <person name="Kuo A."/>
            <person name="Kohler A."/>
            <person name="Murat C."/>
            <person name="Tang N."/>
            <person name="Roy S."/>
            <person name="Loubradou J."/>
            <person name="Henrissat B."/>
            <person name="Grigoriev I.V."/>
            <person name="Corradi N."/>
            <person name="Roux C."/>
            <person name="Martin F.M."/>
        </authorList>
    </citation>
    <scope>NUCLEOTIDE SEQUENCE [LARGE SCALE GENOMIC DNA]</scope>
    <source>
        <strain evidence="2 3">DAOM 227022</strain>
    </source>
</reference>
<keyword evidence="3" id="KW-1185">Reference proteome</keyword>
<dbReference type="Proteomes" id="UP000265703">
    <property type="component" value="Unassembled WGS sequence"/>
</dbReference>
<dbReference type="InterPro" id="IPR011333">
    <property type="entry name" value="SKP1/BTB/POZ_sf"/>
</dbReference>
<dbReference type="InterPro" id="IPR000210">
    <property type="entry name" value="BTB/POZ_dom"/>
</dbReference>
<dbReference type="SMART" id="SM00671">
    <property type="entry name" value="SEL1"/>
    <property type="match status" value="9"/>
</dbReference>
<dbReference type="AlphaFoldDB" id="A0A397T7K8"/>
<proteinExistence type="predicted"/>
<dbReference type="InterPro" id="IPR011705">
    <property type="entry name" value="BACK"/>
</dbReference>
<dbReference type="InterPro" id="IPR011990">
    <property type="entry name" value="TPR-like_helical_dom_sf"/>
</dbReference>
<dbReference type="SUPFAM" id="SSF54695">
    <property type="entry name" value="POZ domain"/>
    <property type="match status" value="1"/>
</dbReference>
<evidence type="ECO:0000313" key="3">
    <source>
        <dbReference type="Proteomes" id="UP000265703"/>
    </source>
</evidence>
<dbReference type="InterPro" id="IPR006597">
    <property type="entry name" value="Sel1-like"/>
</dbReference>
<dbReference type="Gene3D" id="1.25.40.420">
    <property type="match status" value="1"/>
</dbReference>
<dbReference type="SMART" id="SM00225">
    <property type="entry name" value="BTB"/>
    <property type="match status" value="1"/>
</dbReference>